<dbReference type="GO" id="GO:0005783">
    <property type="term" value="C:endoplasmic reticulum"/>
    <property type="evidence" value="ECO:0007669"/>
    <property type="project" value="TreeGrafter"/>
</dbReference>
<dbReference type="Gene3D" id="1.20.120.1630">
    <property type="match status" value="1"/>
</dbReference>
<feature type="compositionally biased region" description="Low complexity" evidence="9">
    <location>
        <begin position="1"/>
        <end position="15"/>
    </location>
</feature>
<dbReference type="AlphaFoldDB" id="A0A7R9T858"/>
<accession>A0A7R9T858</accession>
<proteinExistence type="predicted"/>
<feature type="transmembrane region" description="Helical" evidence="10">
    <location>
        <begin position="113"/>
        <end position="130"/>
    </location>
</feature>
<evidence type="ECO:0000256" key="5">
    <source>
        <dbReference type="ARBA" id="ARBA00023098"/>
    </source>
</evidence>
<keyword evidence="3 10" id="KW-0812">Transmembrane</keyword>
<protein>
    <recommendedName>
        <fullName evidence="12">Protein-S-isoprenylcysteine O-methyltransferase</fullName>
    </recommendedName>
</protein>
<keyword evidence="6 10" id="KW-0472">Membrane</keyword>
<keyword evidence="5" id="KW-0443">Lipid metabolism</keyword>
<keyword evidence="8" id="KW-1208">Phospholipid metabolism</keyword>
<evidence type="ECO:0000256" key="3">
    <source>
        <dbReference type="ARBA" id="ARBA00022692"/>
    </source>
</evidence>
<dbReference type="EMBL" id="HBDY01001433">
    <property type="protein sequence ID" value="CAD8228122.1"/>
    <property type="molecule type" value="Transcribed_RNA"/>
</dbReference>
<evidence type="ECO:0000256" key="10">
    <source>
        <dbReference type="SAM" id="Phobius"/>
    </source>
</evidence>
<evidence type="ECO:0000256" key="1">
    <source>
        <dbReference type="ARBA" id="ARBA00004127"/>
    </source>
</evidence>
<dbReference type="GO" id="GO:0004671">
    <property type="term" value="F:protein C-terminal S-isoprenylcysteine carboxyl O-methyltransferase activity"/>
    <property type="evidence" value="ECO:0007669"/>
    <property type="project" value="TreeGrafter"/>
</dbReference>
<organism evidence="11">
    <name type="scientific">Micromonas pusilla</name>
    <name type="common">Picoplanktonic green alga</name>
    <name type="synonym">Chromulina pusilla</name>
    <dbReference type="NCBI Taxonomy" id="38833"/>
    <lineage>
        <taxon>Eukaryota</taxon>
        <taxon>Viridiplantae</taxon>
        <taxon>Chlorophyta</taxon>
        <taxon>Mamiellophyceae</taxon>
        <taxon>Mamiellales</taxon>
        <taxon>Mamiellaceae</taxon>
        <taxon>Micromonas</taxon>
    </lineage>
</organism>
<feature type="compositionally biased region" description="Low complexity" evidence="9">
    <location>
        <begin position="22"/>
        <end position="33"/>
    </location>
</feature>
<evidence type="ECO:0000256" key="8">
    <source>
        <dbReference type="ARBA" id="ARBA00023264"/>
    </source>
</evidence>
<dbReference type="InterPro" id="IPR007318">
    <property type="entry name" value="Phopholipid_MeTrfase"/>
</dbReference>
<evidence type="ECO:0000256" key="9">
    <source>
        <dbReference type="SAM" id="MobiDB-lite"/>
    </source>
</evidence>
<comment type="subcellular location">
    <subcellularLocation>
        <location evidence="1">Endomembrane system</location>
        <topology evidence="1">Multi-pass membrane protein</topology>
    </subcellularLocation>
</comment>
<feature type="transmembrane region" description="Helical" evidence="10">
    <location>
        <begin position="145"/>
        <end position="163"/>
    </location>
</feature>
<evidence type="ECO:0000256" key="6">
    <source>
        <dbReference type="ARBA" id="ARBA00023136"/>
    </source>
</evidence>
<feature type="region of interest" description="Disordered" evidence="9">
    <location>
        <begin position="1"/>
        <end position="38"/>
    </location>
</feature>
<evidence type="ECO:0008006" key="12">
    <source>
        <dbReference type="Google" id="ProtNLM"/>
    </source>
</evidence>
<keyword evidence="4 10" id="KW-1133">Transmembrane helix</keyword>
<dbReference type="PANTHER" id="PTHR12714:SF26">
    <property type="entry name" value="ISOPRENYLCYSTEINE CARBOXYLMETHYLTRANSFERASE FAMILY PROTEIN"/>
    <property type="match status" value="1"/>
</dbReference>
<keyword evidence="7" id="KW-0594">Phospholipid biosynthesis</keyword>
<reference evidence="11" key="1">
    <citation type="submission" date="2021-01" db="EMBL/GenBank/DDBJ databases">
        <authorList>
            <person name="Corre E."/>
            <person name="Pelletier E."/>
            <person name="Niang G."/>
            <person name="Scheremetjew M."/>
            <person name="Finn R."/>
            <person name="Kale V."/>
            <person name="Holt S."/>
            <person name="Cochrane G."/>
            <person name="Meng A."/>
            <person name="Brown T."/>
            <person name="Cohen L."/>
        </authorList>
    </citation>
    <scope>NUCLEOTIDE SEQUENCE</scope>
    <source>
        <strain evidence="11">RCC1614</strain>
    </source>
</reference>
<dbReference type="PANTHER" id="PTHR12714">
    <property type="entry name" value="PROTEIN-S ISOPRENYLCYSTEINE O-METHYLTRANSFERASE"/>
    <property type="match status" value="1"/>
</dbReference>
<gene>
    <name evidence="11" type="ORF">MPUS1402_LOCUS1092</name>
</gene>
<sequence length="296" mass="31094">MFVAARFTPAMPTTRAPRRSPRLAASARRLAPSGTSAPARDLLSFSRHPFRIVPSTTAAGAGAVPASARRAASARIRANASDADADADDAPVNADALLREMADTSDLGKRGELFFVGQMILLLCVAFPPIDLGEDVQMNLSGNSFFDPLIGLALIALAGLLLTRGVRDLGNSLTPFPKPRGDNVLKTKGAYAATRHPMYSGLVFGSFGLALATGSPVRTFFAAVLTFLLNEKAATEELFLEEMHGKETYEAYSKTTPRLVPNVQGLGALLEEAAGGALVKDSFGGGGEKKEGGDDE</sequence>
<evidence type="ECO:0000256" key="2">
    <source>
        <dbReference type="ARBA" id="ARBA00022516"/>
    </source>
</evidence>
<dbReference type="UniPathway" id="UPA00753"/>
<dbReference type="Pfam" id="PF04191">
    <property type="entry name" value="PEMT"/>
    <property type="match status" value="1"/>
</dbReference>
<keyword evidence="2" id="KW-0444">Lipid biosynthesis</keyword>
<evidence type="ECO:0000256" key="4">
    <source>
        <dbReference type="ARBA" id="ARBA00022989"/>
    </source>
</evidence>
<name>A0A7R9T858_MICPS</name>
<dbReference type="GO" id="GO:0006656">
    <property type="term" value="P:phosphatidylcholine biosynthetic process"/>
    <property type="evidence" value="ECO:0007669"/>
    <property type="project" value="UniProtKB-UniPathway"/>
</dbReference>
<evidence type="ECO:0000313" key="11">
    <source>
        <dbReference type="EMBL" id="CAD8228122.1"/>
    </source>
</evidence>
<evidence type="ECO:0000256" key="7">
    <source>
        <dbReference type="ARBA" id="ARBA00023209"/>
    </source>
</evidence>